<evidence type="ECO:0000256" key="12">
    <source>
        <dbReference type="HAMAP-Rule" id="MF_00974"/>
    </source>
</evidence>
<gene>
    <name evidence="12" type="primary">dnaG</name>
    <name evidence="17" type="ORF">IAB02_05835</name>
</gene>
<dbReference type="GO" id="GO:0006269">
    <property type="term" value="P:DNA replication, synthesis of primer"/>
    <property type="evidence" value="ECO:0007669"/>
    <property type="project" value="UniProtKB-UniRule"/>
</dbReference>
<keyword evidence="1 12" id="KW-0240">DNA-directed RNA polymerase</keyword>
<dbReference type="AlphaFoldDB" id="A0A9D1ICE4"/>
<dbReference type="NCBIfam" id="TIGR01391">
    <property type="entry name" value="dnaG"/>
    <property type="match status" value="1"/>
</dbReference>
<evidence type="ECO:0000256" key="15">
    <source>
        <dbReference type="SAM" id="Coils"/>
    </source>
</evidence>
<keyword evidence="7 12" id="KW-0863">Zinc-finger</keyword>
<dbReference type="InterPro" id="IPR037068">
    <property type="entry name" value="DNA_primase_core_N_sf"/>
</dbReference>
<dbReference type="HAMAP" id="MF_00974">
    <property type="entry name" value="DNA_primase_DnaG"/>
    <property type="match status" value="1"/>
</dbReference>
<dbReference type="FunFam" id="3.90.580.10:FF:000001">
    <property type="entry name" value="DNA primase"/>
    <property type="match status" value="1"/>
</dbReference>
<proteinExistence type="inferred from homology"/>
<dbReference type="InterPro" id="IPR002694">
    <property type="entry name" value="Znf_CHC2"/>
</dbReference>
<dbReference type="InterPro" id="IPR006295">
    <property type="entry name" value="DNA_primase_DnaG"/>
</dbReference>
<feature type="coiled-coil region" evidence="15">
    <location>
        <begin position="534"/>
        <end position="561"/>
    </location>
</feature>
<evidence type="ECO:0000256" key="14">
    <source>
        <dbReference type="PIRSR" id="PIRSR002811-1"/>
    </source>
</evidence>
<evidence type="ECO:0000256" key="4">
    <source>
        <dbReference type="ARBA" id="ARBA00022695"/>
    </source>
</evidence>
<comment type="caution">
    <text evidence="17">The sequence shown here is derived from an EMBL/GenBank/DDBJ whole genome shotgun (WGS) entry which is preliminary data.</text>
</comment>
<comment type="domain">
    <text evidence="12">Contains an N-terminal zinc-binding domain, a central core domain that contains the primase activity, and a C-terminal DnaB-binding domain.</text>
</comment>
<keyword evidence="11 12" id="KW-0804">Transcription</keyword>
<dbReference type="EC" id="2.7.7.101" evidence="12"/>
<dbReference type="InterPro" id="IPR050219">
    <property type="entry name" value="DnaG_primase"/>
</dbReference>
<dbReference type="Pfam" id="PF08275">
    <property type="entry name" value="DNAG_N"/>
    <property type="match status" value="1"/>
</dbReference>
<name>A0A9D1ICE4_9FIRM</name>
<dbReference type="CDD" id="cd03364">
    <property type="entry name" value="TOPRIM_DnaG_primases"/>
    <property type="match status" value="1"/>
</dbReference>
<dbReference type="SUPFAM" id="SSF56731">
    <property type="entry name" value="DNA primase core"/>
    <property type="match status" value="1"/>
</dbReference>
<evidence type="ECO:0000259" key="16">
    <source>
        <dbReference type="PROSITE" id="PS50880"/>
    </source>
</evidence>
<dbReference type="GO" id="GO:0008270">
    <property type="term" value="F:zinc ion binding"/>
    <property type="evidence" value="ECO:0007669"/>
    <property type="project" value="UniProtKB-UniRule"/>
</dbReference>
<keyword evidence="15" id="KW-0175">Coiled coil</keyword>
<dbReference type="PROSITE" id="PS50880">
    <property type="entry name" value="TOPRIM"/>
    <property type="match status" value="1"/>
</dbReference>
<evidence type="ECO:0000256" key="10">
    <source>
        <dbReference type="ARBA" id="ARBA00023125"/>
    </source>
</evidence>
<evidence type="ECO:0000256" key="2">
    <source>
        <dbReference type="ARBA" id="ARBA00022515"/>
    </source>
</evidence>
<dbReference type="InterPro" id="IPR013264">
    <property type="entry name" value="DNAG_N"/>
</dbReference>
<evidence type="ECO:0000256" key="6">
    <source>
        <dbReference type="ARBA" id="ARBA00022723"/>
    </source>
</evidence>
<dbReference type="GO" id="GO:0003677">
    <property type="term" value="F:DNA binding"/>
    <property type="evidence" value="ECO:0007669"/>
    <property type="project" value="UniProtKB-KW"/>
</dbReference>
<dbReference type="PANTHER" id="PTHR30313:SF2">
    <property type="entry name" value="DNA PRIMASE"/>
    <property type="match status" value="1"/>
</dbReference>
<evidence type="ECO:0000313" key="17">
    <source>
        <dbReference type="EMBL" id="HIU34066.1"/>
    </source>
</evidence>
<dbReference type="SMART" id="SM00400">
    <property type="entry name" value="ZnF_CHCC"/>
    <property type="match status" value="1"/>
</dbReference>
<dbReference type="Pfam" id="PF01807">
    <property type="entry name" value="Zn_ribbon_DnaG"/>
    <property type="match status" value="1"/>
</dbReference>
<dbReference type="InterPro" id="IPR034151">
    <property type="entry name" value="TOPRIM_DnaG_bac"/>
</dbReference>
<feature type="domain" description="Toprim" evidence="16">
    <location>
        <begin position="256"/>
        <end position="337"/>
    </location>
</feature>
<evidence type="ECO:0000256" key="7">
    <source>
        <dbReference type="ARBA" id="ARBA00022771"/>
    </source>
</evidence>
<dbReference type="SUPFAM" id="SSF57783">
    <property type="entry name" value="Zinc beta-ribbon"/>
    <property type="match status" value="1"/>
</dbReference>
<reference evidence="17" key="1">
    <citation type="submission" date="2020-10" db="EMBL/GenBank/DDBJ databases">
        <authorList>
            <person name="Gilroy R."/>
        </authorList>
    </citation>
    <scope>NUCLEOTIDE SEQUENCE</scope>
    <source>
        <strain evidence="17">ChiHcec3-11533</strain>
    </source>
</reference>
<reference evidence="17" key="2">
    <citation type="journal article" date="2021" name="PeerJ">
        <title>Extensive microbial diversity within the chicken gut microbiome revealed by metagenomics and culture.</title>
        <authorList>
            <person name="Gilroy R."/>
            <person name="Ravi A."/>
            <person name="Getino M."/>
            <person name="Pursley I."/>
            <person name="Horton D.L."/>
            <person name="Alikhan N.F."/>
            <person name="Baker D."/>
            <person name="Gharbi K."/>
            <person name="Hall N."/>
            <person name="Watson M."/>
            <person name="Adriaenssens E.M."/>
            <person name="Foster-Nyarko E."/>
            <person name="Jarju S."/>
            <person name="Secka A."/>
            <person name="Antonio M."/>
            <person name="Oren A."/>
            <person name="Chaudhuri R.R."/>
            <person name="La Ragione R."/>
            <person name="Hildebrand F."/>
            <person name="Pallen M.J."/>
        </authorList>
    </citation>
    <scope>NUCLEOTIDE SEQUENCE</scope>
    <source>
        <strain evidence="17">ChiHcec3-11533</strain>
    </source>
</reference>
<comment type="catalytic activity">
    <reaction evidence="12">
        <text>ssDNA + n NTP = ssDNA/pppN(pN)n-1 hybrid + (n-1) diphosphate.</text>
        <dbReference type="EC" id="2.7.7.101"/>
    </reaction>
</comment>
<protein>
    <recommendedName>
        <fullName evidence="12 13">DNA primase</fullName>
        <ecNumber evidence="12">2.7.7.101</ecNumber>
    </recommendedName>
</protein>
<dbReference type="Gene3D" id="3.90.580.10">
    <property type="entry name" value="Zinc finger, CHC2-type domain"/>
    <property type="match status" value="1"/>
</dbReference>
<dbReference type="InterPro" id="IPR006171">
    <property type="entry name" value="TOPRIM_dom"/>
</dbReference>
<dbReference type="GO" id="GO:0003899">
    <property type="term" value="F:DNA-directed RNA polymerase activity"/>
    <property type="evidence" value="ECO:0007669"/>
    <property type="project" value="UniProtKB-UniRule"/>
</dbReference>
<comment type="cofactor">
    <cofactor evidence="12 13 14">
        <name>Zn(2+)</name>
        <dbReference type="ChEBI" id="CHEBI:29105"/>
    </cofactor>
    <text evidence="12 13 14">Binds 1 zinc ion per monomer.</text>
</comment>
<comment type="function">
    <text evidence="12 13">RNA polymerase that catalyzes the synthesis of short RNA molecules used as primers for DNA polymerase during DNA replication.</text>
</comment>
<keyword evidence="2 12" id="KW-0639">Primosome</keyword>
<evidence type="ECO:0000256" key="9">
    <source>
        <dbReference type="ARBA" id="ARBA00022842"/>
    </source>
</evidence>
<dbReference type="FunFam" id="3.90.980.10:FF:000001">
    <property type="entry name" value="DNA primase"/>
    <property type="match status" value="1"/>
</dbReference>
<evidence type="ECO:0000256" key="3">
    <source>
        <dbReference type="ARBA" id="ARBA00022679"/>
    </source>
</evidence>
<evidence type="ECO:0000313" key="18">
    <source>
        <dbReference type="Proteomes" id="UP000824072"/>
    </source>
</evidence>
<evidence type="ECO:0000256" key="8">
    <source>
        <dbReference type="ARBA" id="ARBA00022833"/>
    </source>
</evidence>
<comment type="similarity">
    <text evidence="12 13">Belongs to the DnaG primase family.</text>
</comment>
<dbReference type="Pfam" id="PF13155">
    <property type="entry name" value="Toprim_2"/>
    <property type="match status" value="1"/>
</dbReference>
<dbReference type="GO" id="GO:1990077">
    <property type="term" value="C:primosome complex"/>
    <property type="evidence" value="ECO:0007669"/>
    <property type="project" value="UniProtKB-KW"/>
</dbReference>
<dbReference type="Gene3D" id="3.40.1360.10">
    <property type="match status" value="1"/>
</dbReference>
<keyword evidence="9" id="KW-0460">Magnesium</keyword>
<evidence type="ECO:0000256" key="11">
    <source>
        <dbReference type="ARBA" id="ARBA00023163"/>
    </source>
</evidence>
<dbReference type="PANTHER" id="PTHR30313">
    <property type="entry name" value="DNA PRIMASE"/>
    <property type="match status" value="1"/>
</dbReference>
<keyword evidence="8 12" id="KW-0862">Zinc</keyword>
<accession>A0A9D1ICE4</accession>
<keyword evidence="5 12" id="KW-0235">DNA replication</keyword>
<dbReference type="SMART" id="SM00493">
    <property type="entry name" value="TOPRIM"/>
    <property type="match status" value="1"/>
</dbReference>
<dbReference type="InterPro" id="IPR036977">
    <property type="entry name" value="DNA_primase_Znf_CHC2"/>
</dbReference>
<sequence length="572" mass="65345">MAGRISDAWLDELRSRVSLEEVVSEYVRLKQKGKRFWGLCPFHNEKTPSFSVNVESQLYYCYGCHKGGTVIQFVMEMERLEFLDAVKLLAERARMELPEREISSSTVGAQERERIFEANRLAARFYHETLWTQEGADALNYLYRRGLNDKDIRRFGLGASPKGWEELAGHLEAMGYEDSLLERAGLIVHRDGRRYDMFRSRVIFPIISPQGKVLGFGGRAMGDQQPKYLNTPDTPVFNKRRGLYGLNLAKKERDAGRLVLAEGYMDVISLRKAGIRGVVATLGTALTEEQARLMKRYAPEVWVGYDGDSAGQKAALRALDILEPTDLAVRVIDYPSGMDPDDFIREKGQEGFAALEKYGAAEYRMLRARDGLDISTQDGMTQYALRCCEILRRVKSPIEMENHLRRLVNETGYDREILLRQIGAVQPRQTMPAARHSRSEREDTQTDLAERALLTLLARAQIPQEAVCAEDFDPGVRQKLAQWLIEGKAVNAFLERLEGKELEEANMALNYENLPDDREGAIKMAEQSLRTIRRARIQKRLERLQEELAQADSDRRRALLMEIDELTKDLED</sequence>
<dbReference type="GO" id="GO:0000428">
    <property type="term" value="C:DNA-directed RNA polymerase complex"/>
    <property type="evidence" value="ECO:0007669"/>
    <property type="project" value="UniProtKB-KW"/>
</dbReference>
<organism evidence="17 18">
    <name type="scientific">Candidatus Pullichristensenella excrementigallinarum</name>
    <dbReference type="NCBI Taxonomy" id="2840907"/>
    <lineage>
        <taxon>Bacteria</taxon>
        <taxon>Bacillati</taxon>
        <taxon>Bacillota</taxon>
        <taxon>Clostridia</taxon>
        <taxon>Candidatus Pullichristensenella</taxon>
    </lineage>
</organism>
<dbReference type="EMBL" id="DVMU01000129">
    <property type="protein sequence ID" value="HIU34066.1"/>
    <property type="molecule type" value="Genomic_DNA"/>
</dbReference>
<dbReference type="GO" id="GO:0005737">
    <property type="term" value="C:cytoplasm"/>
    <property type="evidence" value="ECO:0007669"/>
    <property type="project" value="TreeGrafter"/>
</dbReference>
<feature type="zinc finger region" description="CHC2-type" evidence="12 14">
    <location>
        <begin position="40"/>
        <end position="64"/>
    </location>
</feature>
<keyword evidence="3 12" id="KW-0808">Transferase</keyword>
<dbReference type="Gene3D" id="3.90.980.10">
    <property type="entry name" value="DNA primase, catalytic core, N-terminal domain"/>
    <property type="match status" value="1"/>
</dbReference>
<evidence type="ECO:0000256" key="5">
    <source>
        <dbReference type="ARBA" id="ARBA00022705"/>
    </source>
</evidence>
<dbReference type="Proteomes" id="UP000824072">
    <property type="component" value="Unassembled WGS sequence"/>
</dbReference>
<keyword evidence="4 12" id="KW-0548">Nucleotidyltransferase</keyword>
<keyword evidence="6 12" id="KW-0479">Metal-binding</keyword>
<evidence type="ECO:0000256" key="1">
    <source>
        <dbReference type="ARBA" id="ARBA00022478"/>
    </source>
</evidence>
<evidence type="ECO:0000256" key="13">
    <source>
        <dbReference type="PIRNR" id="PIRNR002811"/>
    </source>
</evidence>
<dbReference type="InterPro" id="IPR030846">
    <property type="entry name" value="DnaG_bac"/>
</dbReference>
<comment type="subunit">
    <text evidence="12">Monomer. Interacts with DnaB.</text>
</comment>
<dbReference type="PIRSF" id="PIRSF002811">
    <property type="entry name" value="DnaG"/>
    <property type="match status" value="1"/>
</dbReference>
<keyword evidence="10 12" id="KW-0238">DNA-binding</keyword>